<proteinExistence type="inferred from homology"/>
<dbReference type="GO" id="GO:0044283">
    <property type="term" value="P:small molecule biosynthetic process"/>
    <property type="evidence" value="ECO:0007669"/>
    <property type="project" value="UniProtKB-ARBA"/>
</dbReference>
<dbReference type="Gene3D" id="2.60.120.330">
    <property type="entry name" value="B-lactam Antibiotic, Isopenicillin N Synthase, Chain"/>
    <property type="match status" value="1"/>
</dbReference>
<evidence type="ECO:0000256" key="3">
    <source>
        <dbReference type="ARBA" id="ARBA00023002"/>
    </source>
</evidence>
<evidence type="ECO:0000256" key="1">
    <source>
        <dbReference type="ARBA" id="ARBA00008056"/>
    </source>
</evidence>
<dbReference type="SUPFAM" id="SSF51197">
    <property type="entry name" value="Clavaminate synthase-like"/>
    <property type="match status" value="1"/>
</dbReference>
<reference evidence="9" key="1">
    <citation type="submission" date="2014-10" db="EMBL/GenBank/DDBJ databases">
        <authorList>
            <person name="King R."/>
        </authorList>
    </citation>
    <scope>NUCLEOTIDE SEQUENCE [LARGE SCALE GENOMIC DNA]</scope>
    <source>
        <strain evidence="9">A3/5</strain>
    </source>
</reference>
<dbReference type="GO" id="GO:0046872">
    <property type="term" value="F:metal ion binding"/>
    <property type="evidence" value="ECO:0007669"/>
    <property type="project" value="UniProtKB-KW"/>
</dbReference>
<evidence type="ECO:0000256" key="4">
    <source>
        <dbReference type="ARBA" id="ARBA00023004"/>
    </source>
</evidence>
<dbReference type="GO" id="GO:0016491">
    <property type="term" value="F:oxidoreductase activity"/>
    <property type="evidence" value="ECO:0007669"/>
    <property type="project" value="UniProtKB-KW"/>
</dbReference>
<accession>A0A2L2TGA2</accession>
<dbReference type="GeneID" id="37259522"/>
<keyword evidence="9" id="KW-1185">Reference proteome</keyword>
<dbReference type="AlphaFoldDB" id="A0A2L2TGA2"/>
<dbReference type="STRING" id="56646.A0A2L2TGA2"/>
<evidence type="ECO:0000256" key="6">
    <source>
        <dbReference type="SAM" id="Coils"/>
    </source>
</evidence>
<dbReference type="EMBL" id="LN649230">
    <property type="protein sequence ID" value="CEI63447.1"/>
    <property type="molecule type" value="Genomic_DNA"/>
</dbReference>
<protein>
    <recommendedName>
        <fullName evidence="7">Fe2OG dioxygenase domain-containing protein</fullName>
    </recommendedName>
</protein>
<name>A0A2L2TGA2_9HYPO</name>
<feature type="coiled-coil region" evidence="6">
    <location>
        <begin position="355"/>
        <end position="382"/>
    </location>
</feature>
<dbReference type="InterPro" id="IPR005123">
    <property type="entry name" value="Oxoglu/Fe-dep_dioxygenase_dom"/>
</dbReference>
<dbReference type="PROSITE" id="PS51471">
    <property type="entry name" value="FE2OG_OXY"/>
    <property type="match status" value="1"/>
</dbReference>
<dbReference type="OrthoDB" id="627829at2759"/>
<dbReference type="RefSeq" id="XP_025587167.1">
    <property type="nucleotide sequence ID" value="XM_025736573.2"/>
</dbReference>
<dbReference type="Pfam" id="PF14226">
    <property type="entry name" value="DIOX_N"/>
    <property type="match status" value="1"/>
</dbReference>
<evidence type="ECO:0000313" key="9">
    <source>
        <dbReference type="Proteomes" id="UP000245910"/>
    </source>
</evidence>
<dbReference type="PANTHER" id="PTHR10209:SF812">
    <property type="entry name" value="2OG-FE(II) OXYGENASE FAMILY, PUTATIVE (AFU_ORTHOLOGUE AFUA_3G14880)-RELATED"/>
    <property type="match status" value="1"/>
</dbReference>
<keyword evidence="6" id="KW-0175">Coiled coil</keyword>
<sequence>MVDSFTSIPILDYLCSQSPATKPKFLSDLRSALVKVGFFQIINSPLPIQLQQDALHLSAQFFNLPTDEKVEIENINSKHFLGYSKINSESTAAQTDHNESILMGPDLPALGPNEPIYLNLQGPNQWPKEISVPGFRQVFKTYYSQIQHFSVEFTALVAEALEMPKATLTTLLGHSTSDVSRLKATRYLPPFVNASAQDGSHGIGPHKDGSFMTYLLQGGKHNCLEVQNKSGDWIPVPPVPGALVVNIGRLLEIITQGVCVATTHRVVLRTEAFLDDEGKPLGPRVSIPFFQFVNPLLMLEELTLDVPAHIKALAPDKIVVSDAETFYSGLFDNCIGDNVFVNHITTFPKVGERWYSDLLRQAREKQAESKRLDQQRRAADRRSY</sequence>
<dbReference type="InterPro" id="IPR026992">
    <property type="entry name" value="DIOX_N"/>
</dbReference>
<dbReference type="Pfam" id="PF03171">
    <property type="entry name" value="2OG-FeII_Oxy"/>
    <property type="match status" value="1"/>
</dbReference>
<comment type="similarity">
    <text evidence="1 5">Belongs to the iron/ascorbate-dependent oxidoreductase family.</text>
</comment>
<organism evidence="8 9">
    <name type="scientific">Fusarium venenatum</name>
    <dbReference type="NCBI Taxonomy" id="56646"/>
    <lineage>
        <taxon>Eukaryota</taxon>
        <taxon>Fungi</taxon>
        <taxon>Dikarya</taxon>
        <taxon>Ascomycota</taxon>
        <taxon>Pezizomycotina</taxon>
        <taxon>Sordariomycetes</taxon>
        <taxon>Hypocreomycetidae</taxon>
        <taxon>Hypocreales</taxon>
        <taxon>Nectriaceae</taxon>
        <taxon>Fusarium</taxon>
    </lineage>
</organism>
<feature type="domain" description="Fe2OG dioxygenase" evidence="7">
    <location>
        <begin position="186"/>
        <end position="293"/>
    </location>
</feature>
<dbReference type="Proteomes" id="UP000245910">
    <property type="component" value="Chromosome II"/>
</dbReference>
<dbReference type="KEGG" id="fvn:FVRRES_07883"/>
<evidence type="ECO:0000256" key="2">
    <source>
        <dbReference type="ARBA" id="ARBA00022723"/>
    </source>
</evidence>
<evidence type="ECO:0000256" key="5">
    <source>
        <dbReference type="RuleBase" id="RU003682"/>
    </source>
</evidence>
<keyword evidence="2 5" id="KW-0479">Metal-binding</keyword>
<dbReference type="PANTHER" id="PTHR10209">
    <property type="entry name" value="OXIDOREDUCTASE, 2OG-FE II OXYGENASE FAMILY PROTEIN"/>
    <property type="match status" value="1"/>
</dbReference>
<dbReference type="InterPro" id="IPR044861">
    <property type="entry name" value="IPNS-like_FE2OG_OXY"/>
</dbReference>
<keyword evidence="3 5" id="KW-0560">Oxidoreductase</keyword>
<keyword evidence="4 5" id="KW-0408">Iron</keyword>
<evidence type="ECO:0000313" key="8">
    <source>
        <dbReference type="EMBL" id="CEI63447.1"/>
    </source>
</evidence>
<evidence type="ECO:0000259" key="7">
    <source>
        <dbReference type="PROSITE" id="PS51471"/>
    </source>
</evidence>
<dbReference type="InterPro" id="IPR027443">
    <property type="entry name" value="IPNS-like_sf"/>
</dbReference>